<dbReference type="EMBL" id="QLNQ01000029">
    <property type="protein sequence ID" value="RCK55653.1"/>
    <property type="molecule type" value="Genomic_DNA"/>
</dbReference>
<evidence type="ECO:0000313" key="6">
    <source>
        <dbReference type="Proteomes" id="UP000253472"/>
    </source>
</evidence>
<feature type="compositionally biased region" description="Pro residues" evidence="3">
    <location>
        <begin position="489"/>
        <end position="516"/>
    </location>
</feature>
<dbReference type="OrthoDB" id="207120at2759"/>
<feature type="compositionally biased region" description="Low complexity" evidence="3">
    <location>
        <begin position="244"/>
        <end position="255"/>
    </location>
</feature>
<dbReference type="PANTHER" id="PTHR46026:SF1">
    <property type="entry name" value="RHO-TYPE GUANINE NUCLEOTIDE EXCHANGE FACTOR, ISOFORM F"/>
    <property type="match status" value="1"/>
</dbReference>
<feature type="compositionally biased region" description="Basic and acidic residues" evidence="3">
    <location>
        <begin position="330"/>
        <end position="340"/>
    </location>
</feature>
<dbReference type="SMART" id="SM00326">
    <property type="entry name" value="SH3"/>
    <property type="match status" value="1"/>
</dbReference>
<feature type="region of interest" description="Disordered" evidence="3">
    <location>
        <begin position="62"/>
        <end position="139"/>
    </location>
</feature>
<name>A0A367XPV4_9ASCO</name>
<evidence type="ECO:0000256" key="1">
    <source>
        <dbReference type="ARBA" id="ARBA00022443"/>
    </source>
</evidence>
<dbReference type="PROSITE" id="PS50002">
    <property type="entry name" value="SH3"/>
    <property type="match status" value="1"/>
</dbReference>
<protein>
    <submittedName>
        <fullName evidence="5">Myosin tail region-interacting protein MTI1</fullName>
    </submittedName>
</protein>
<comment type="caution">
    <text evidence="5">The sequence shown here is derived from an EMBL/GenBank/DDBJ whole genome shotgun (WGS) entry which is preliminary data.</text>
</comment>
<organism evidence="5 6">
    <name type="scientific">Candida viswanathii</name>
    <dbReference type="NCBI Taxonomy" id="5486"/>
    <lineage>
        <taxon>Eukaryota</taxon>
        <taxon>Fungi</taxon>
        <taxon>Dikarya</taxon>
        <taxon>Ascomycota</taxon>
        <taxon>Saccharomycotina</taxon>
        <taxon>Pichiomycetes</taxon>
        <taxon>Debaryomycetaceae</taxon>
        <taxon>Candida/Lodderomyces clade</taxon>
        <taxon>Candida</taxon>
    </lineage>
</organism>
<proteinExistence type="predicted"/>
<dbReference type="InterPro" id="IPR001452">
    <property type="entry name" value="SH3_domain"/>
</dbReference>
<feature type="compositionally biased region" description="Low complexity" evidence="3">
    <location>
        <begin position="100"/>
        <end position="120"/>
    </location>
</feature>
<dbReference type="InterPro" id="IPR036028">
    <property type="entry name" value="SH3-like_dom_sf"/>
</dbReference>
<evidence type="ECO:0000256" key="2">
    <source>
        <dbReference type="PROSITE-ProRule" id="PRU00192"/>
    </source>
</evidence>
<feature type="compositionally biased region" description="Pro residues" evidence="3">
    <location>
        <begin position="525"/>
        <end position="569"/>
    </location>
</feature>
<dbReference type="Pfam" id="PF14604">
    <property type="entry name" value="SH3_9"/>
    <property type="match status" value="1"/>
</dbReference>
<feature type="domain" description="SH3" evidence="4">
    <location>
        <begin position="2"/>
        <end position="61"/>
    </location>
</feature>
<dbReference type="PANTHER" id="PTHR46026">
    <property type="entry name" value="RHO-TYPE GUANINE NUCLEOTIDE EXCHANGE FACTOR, ISOFORM F"/>
    <property type="match status" value="1"/>
</dbReference>
<dbReference type="GO" id="GO:0030447">
    <property type="term" value="P:filamentous growth"/>
    <property type="evidence" value="ECO:0007669"/>
    <property type="project" value="UniProtKB-ARBA"/>
</dbReference>
<feature type="compositionally biased region" description="Basic and acidic residues" evidence="3">
    <location>
        <begin position="392"/>
        <end position="415"/>
    </location>
</feature>
<dbReference type="AlphaFoldDB" id="A0A367XPV4"/>
<feature type="region of interest" description="Disordered" evidence="3">
    <location>
        <begin position="168"/>
        <end position="666"/>
    </location>
</feature>
<evidence type="ECO:0000256" key="3">
    <source>
        <dbReference type="SAM" id="MobiDB-lite"/>
    </source>
</evidence>
<feature type="compositionally biased region" description="Pro residues" evidence="3">
    <location>
        <begin position="90"/>
        <end position="99"/>
    </location>
</feature>
<feature type="compositionally biased region" description="Basic and acidic residues" evidence="3">
    <location>
        <begin position="168"/>
        <end position="193"/>
    </location>
</feature>
<evidence type="ECO:0000313" key="5">
    <source>
        <dbReference type="EMBL" id="RCK55653.1"/>
    </source>
</evidence>
<feature type="compositionally biased region" description="Basic and acidic residues" evidence="3">
    <location>
        <begin position="214"/>
        <end position="228"/>
    </location>
</feature>
<feature type="compositionally biased region" description="Basic and acidic residues" evidence="3">
    <location>
        <begin position="368"/>
        <end position="380"/>
    </location>
</feature>
<dbReference type="SUPFAM" id="SSF50044">
    <property type="entry name" value="SH3-domain"/>
    <property type="match status" value="1"/>
</dbReference>
<feature type="compositionally biased region" description="Acidic residues" evidence="3">
    <location>
        <begin position="295"/>
        <end position="329"/>
    </location>
</feature>
<keyword evidence="1 2" id="KW-0728">SH3 domain</keyword>
<gene>
    <name evidence="5" type="primary">BBC1_0</name>
    <name evidence="5" type="ORF">Cantr_05582</name>
</gene>
<dbReference type="PRINTS" id="PR00499">
    <property type="entry name" value="P67PHOX"/>
</dbReference>
<dbReference type="STRING" id="5486.A0A367XPV4"/>
<reference evidence="5 6" key="1">
    <citation type="submission" date="2018-06" db="EMBL/GenBank/DDBJ databases">
        <title>Whole genome sequencing of Candida tropicalis (genome annotated by CSBL at Korea University).</title>
        <authorList>
            <person name="Ahn J."/>
        </authorList>
    </citation>
    <scope>NUCLEOTIDE SEQUENCE [LARGE SCALE GENOMIC DNA]</scope>
    <source>
        <strain evidence="5 6">ATCC 20962</strain>
    </source>
</reference>
<feature type="compositionally biased region" description="Low complexity" evidence="3">
    <location>
        <begin position="355"/>
        <end position="367"/>
    </location>
</feature>
<accession>A0A367XPV4</accession>
<keyword evidence="6" id="KW-1185">Reference proteome</keyword>
<dbReference type="Proteomes" id="UP000253472">
    <property type="component" value="Unassembled WGS sequence"/>
</dbReference>
<feature type="compositionally biased region" description="Basic and acidic residues" evidence="3">
    <location>
        <begin position="74"/>
        <end position="88"/>
    </location>
</feature>
<dbReference type="Gene3D" id="2.30.30.40">
    <property type="entry name" value="SH3 Domains"/>
    <property type="match status" value="1"/>
</dbReference>
<evidence type="ECO:0000259" key="4">
    <source>
        <dbReference type="PROSITE" id="PS50002"/>
    </source>
</evidence>
<sequence>MQVPFQVKSLFPYESTYEDDLNFGSGVVITVTSIENDEWFSGEYNGKSGMFPKNFVETIQAPAVPTLNRPVRQSPKEEAEPPKEKEAEPEPPAPAPAPPAAESHSPAKAAAAAHSIPKPAQTSHSVPMPKGPGSKPVDPYSIKKQFVAASTSSYVPKVKPRDDSNLVAHPVHEAKHADVKSNVDEPEREHKEDIDEAAPKMTLKERIAMIQKQQQEEAEREAAALKKKEERKKRQAAEKEKLQQLRQAQPPQAGGDTASIATHGTGGSVGSEAPTSPIEARRPASIISAEVGHGEDDEVDTGEQAEVEDEQDEEQEEEEEEEEEEEDEDEKRRRLVERMAKIAGGRNMFGLPFGAPAASPAVAAPAPTKKEAAPAAHHDGYDEEEEEEEADAREVEKDEETAVQKSIRLEKHNTTEIETTGYDADLSEASKPEERKEDDDEEEIEEHHPPQSHHHPSHAPPPPPPTTREEEDEEIAPHHRHHHHHAKEAPPPPPPVADHPPPVPGTVPQSTPPIPSSGPTFGPLTTPPVPGAAPPIPGSVPPNIPTSVPPTIPTSAPPPPIPGTVPPPLQTRETADLNRNDDDDAGFEFVDRAPPVPGVPRAQTLGSFDDEQAPSLPKRSATMVSRHHTHSPRSSLDSTHKRKSLDLSISRSRSLKDTSSVKSHAEISSEIDRIVPDLVYKLENQKISSKGNKKVQLVLELDYQNGTLVNHDVRVKSHH</sequence>
<feature type="compositionally biased region" description="Acidic residues" evidence="3">
    <location>
        <begin position="381"/>
        <end position="391"/>
    </location>
</feature>